<dbReference type="Pfam" id="PF20231">
    <property type="entry name" value="DUF6589"/>
    <property type="match status" value="1"/>
</dbReference>
<feature type="domain" description="DUF6589" evidence="2">
    <location>
        <begin position="394"/>
        <end position="797"/>
    </location>
</feature>
<evidence type="ECO:0000256" key="1">
    <source>
        <dbReference type="SAM" id="MobiDB-lite"/>
    </source>
</evidence>
<feature type="region of interest" description="Disordered" evidence="1">
    <location>
        <begin position="19"/>
        <end position="85"/>
    </location>
</feature>
<feature type="compositionally biased region" description="Basic and acidic residues" evidence="1">
    <location>
        <begin position="76"/>
        <end position="85"/>
    </location>
</feature>
<evidence type="ECO:0000313" key="4">
    <source>
        <dbReference type="Proteomes" id="UP001498398"/>
    </source>
</evidence>
<gene>
    <name evidence="3" type="ORF">VKT23_001318</name>
</gene>
<dbReference type="InterPro" id="IPR046496">
    <property type="entry name" value="DUF6589"/>
</dbReference>
<dbReference type="EMBL" id="JBANRG010000001">
    <property type="protein sequence ID" value="KAK7473220.1"/>
    <property type="molecule type" value="Genomic_DNA"/>
</dbReference>
<proteinExistence type="predicted"/>
<evidence type="ECO:0000313" key="3">
    <source>
        <dbReference type="EMBL" id="KAK7473220.1"/>
    </source>
</evidence>
<organism evidence="3 4">
    <name type="scientific">Marasmiellus scandens</name>
    <dbReference type="NCBI Taxonomy" id="2682957"/>
    <lineage>
        <taxon>Eukaryota</taxon>
        <taxon>Fungi</taxon>
        <taxon>Dikarya</taxon>
        <taxon>Basidiomycota</taxon>
        <taxon>Agaricomycotina</taxon>
        <taxon>Agaricomycetes</taxon>
        <taxon>Agaricomycetidae</taxon>
        <taxon>Agaricales</taxon>
        <taxon>Marasmiineae</taxon>
        <taxon>Omphalotaceae</taxon>
        <taxon>Marasmiellus</taxon>
    </lineage>
</organism>
<evidence type="ECO:0000259" key="2">
    <source>
        <dbReference type="Pfam" id="PF20231"/>
    </source>
</evidence>
<accession>A0ABR1K6Q8</accession>
<dbReference type="Proteomes" id="UP001498398">
    <property type="component" value="Unassembled WGS sequence"/>
</dbReference>
<sequence length="913" mass="104033">MHTICSVCNQRITHRYRRYPNELDSDPSADSSEAETTDGGAPSSPVSDTLENLHTIPAGIPLSSLEELPEDDEGDTDWKPVHNSERLSPVQRVEDVLKYMKAKHYRLSLQTFLDILTGDSGQSSEYIKHTTGIFFADEQSSLKIIRQLFERGGKLKKSSYRDWVLERGREIYVREFSQLTEAASDGKHYGDALSLRLSAKDMSMERAASFRILELQELYNRALPNFQDLLCAVVGKEGKSSDSKKRNPIIGRTFATSMLLNLRSRRVSYHATIIGLVMWHNNASKRLIQLFNQCGLSISLPSLGVAIASLSKDSTRLAQIEANKPSNVPIFPYDNFNWVGKAWEKSASHGNLTHDQVSALLLIAFLYEGSEPQKITQLSRFDETAGMRHKLPRHQALAEILPSQDDQKVFRHHSSLHVAHILINSIHTFAPFRSKLQDFFDPDALPPHKTTKFYLPTFDQEQGSTRGNMLVLEHYFSKVLQIPHEEFSQRAFFPLGDRLTTARDRAAQDQRAVDRSPDSFYHLSAYKVLSGLMHICMNQIHNIGKNCWGGDSASTDPVSLSCIIKELPNREDINIRKIDFYAWLRFFDTILQALVITAFMVKCGVDSIDKLKDIHFTIDKFTSLCDQIVCEFLLPSADRLEEEGVKKIPGQTLNSHAVLLMHDLMTVREMRHGIKYGHPKRIERMLKYWMPMYYAGGGYNYSNELMELLHNLIHDWPKDSAKVLSAAMLVNNSGEPDGFTEADLDVEHLNRSIKGHIAGPNVTPRYLENIVPAIGPVSELHNQLLSDIGINVDDTHHAHVNQKEDILNLVKYFQYHKFFQFHHDHSSEHAVIDLYRVGIQRLAGVDGAHARHLERHKLRFRARHGGSNDNQLFEELAQYKPNSTRDELQEESPTFILDEQPMAFNHQDEYDSD</sequence>
<protein>
    <recommendedName>
        <fullName evidence="2">DUF6589 domain-containing protein</fullName>
    </recommendedName>
</protein>
<name>A0ABR1K6Q8_9AGAR</name>
<feature type="compositionally biased region" description="Acidic residues" evidence="1">
    <location>
        <begin position="23"/>
        <end position="36"/>
    </location>
</feature>
<feature type="region of interest" description="Disordered" evidence="1">
    <location>
        <begin position="882"/>
        <end position="913"/>
    </location>
</feature>
<keyword evidence="4" id="KW-1185">Reference proteome</keyword>
<comment type="caution">
    <text evidence="3">The sequence shown here is derived from an EMBL/GenBank/DDBJ whole genome shotgun (WGS) entry which is preliminary data.</text>
</comment>
<reference evidence="3 4" key="1">
    <citation type="submission" date="2024-01" db="EMBL/GenBank/DDBJ databases">
        <title>A draft genome for the cacao thread blight pathogen Marasmiellus scandens.</title>
        <authorList>
            <person name="Baruah I.K."/>
            <person name="Leung J."/>
            <person name="Bukari Y."/>
            <person name="Amoako-Attah I."/>
            <person name="Meinhardt L.W."/>
            <person name="Bailey B.A."/>
            <person name="Cohen S.P."/>
        </authorList>
    </citation>
    <scope>NUCLEOTIDE SEQUENCE [LARGE SCALE GENOMIC DNA]</scope>
    <source>
        <strain evidence="3 4">GH-19</strain>
    </source>
</reference>